<keyword evidence="5 6" id="KW-0472">Membrane</keyword>
<feature type="transmembrane region" description="Helical" evidence="6">
    <location>
        <begin position="132"/>
        <end position="155"/>
    </location>
</feature>
<evidence type="ECO:0000256" key="2">
    <source>
        <dbReference type="ARBA" id="ARBA00009190"/>
    </source>
</evidence>
<dbReference type="InterPro" id="IPR001727">
    <property type="entry name" value="GDT1-like"/>
</dbReference>
<feature type="transmembrane region" description="Helical" evidence="6">
    <location>
        <begin position="65"/>
        <end position="84"/>
    </location>
</feature>
<dbReference type="PANTHER" id="PTHR12608">
    <property type="entry name" value="TRANSMEMBRANE PROTEIN HTP-1 RELATED"/>
    <property type="match status" value="1"/>
</dbReference>
<name>A0A1G7WRG0_THETY</name>
<proteinExistence type="inferred from homology"/>
<comment type="similarity">
    <text evidence="2 6">Belongs to the GDT1 family.</text>
</comment>
<organism evidence="7 8">
    <name type="scientific">Thermoanaerobacter thermohydrosulfuricus</name>
    <name type="common">Clostridium thermohydrosulfuricum</name>
    <dbReference type="NCBI Taxonomy" id="1516"/>
    <lineage>
        <taxon>Bacteria</taxon>
        <taxon>Bacillati</taxon>
        <taxon>Bacillota</taxon>
        <taxon>Clostridia</taxon>
        <taxon>Thermoanaerobacterales</taxon>
        <taxon>Thermoanaerobacteraceae</taxon>
        <taxon>Thermoanaerobacter</taxon>
    </lineage>
</organism>
<evidence type="ECO:0000256" key="6">
    <source>
        <dbReference type="RuleBase" id="RU365102"/>
    </source>
</evidence>
<sequence>MEALVTSFVLIFTSEMGDKSQLMSMAFATLFKVRTVLISIFIAALINNGIAVIFGSYITEYIPIFYIKFSAALLFLFFGISTLIEEETKQEKIKNSKYGPVATIISTYVLSEFGDKTQLAAIALTASYNSPLYILIGTTLGIFLADVLGIIVGIYFNKRIPSKYLKYLSSFIFIAFGLSTLYKLFF</sequence>
<protein>
    <recommendedName>
        <fullName evidence="6">GDT1 family protein</fullName>
    </recommendedName>
</protein>
<dbReference type="Pfam" id="PF01169">
    <property type="entry name" value="GDT1"/>
    <property type="match status" value="2"/>
</dbReference>
<dbReference type="EMBL" id="FNBS01000130">
    <property type="protein sequence ID" value="SDG74532.1"/>
    <property type="molecule type" value="Genomic_DNA"/>
</dbReference>
<comment type="caution">
    <text evidence="6">Lacks conserved residue(s) required for the propagation of feature annotation.</text>
</comment>
<gene>
    <name evidence="7" type="ORF">SAMN04244560_02858</name>
</gene>
<dbReference type="AlphaFoldDB" id="A0A1G7WRG0"/>
<accession>A0A1G7WRG0</accession>
<evidence type="ECO:0000313" key="8">
    <source>
        <dbReference type="Proteomes" id="UP000183404"/>
    </source>
</evidence>
<dbReference type="GO" id="GO:0046873">
    <property type="term" value="F:metal ion transmembrane transporter activity"/>
    <property type="evidence" value="ECO:0007669"/>
    <property type="project" value="InterPro"/>
</dbReference>
<dbReference type="Proteomes" id="UP000183404">
    <property type="component" value="Unassembled WGS sequence"/>
</dbReference>
<evidence type="ECO:0000256" key="5">
    <source>
        <dbReference type="ARBA" id="ARBA00023136"/>
    </source>
</evidence>
<keyword evidence="3 6" id="KW-0812">Transmembrane</keyword>
<comment type="subcellular location">
    <subcellularLocation>
        <location evidence="1 6">Membrane</location>
        <topology evidence="1 6">Multi-pass membrane protein</topology>
    </subcellularLocation>
</comment>
<evidence type="ECO:0000256" key="4">
    <source>
        <dbReference type="ARBA" id="ARBA00022989"/>
    </source>
</evidence>
<evidence type="ECO:0000256" key="3">
    <source>
        <dbReference type="ARBA" id="ARBA00022692"/>
    </source>
</evidence>
<evidence type="ECO:0000313" key="7">
    <source>
        <dbReference type="EMBL" id="SDG74532.1"/>
    </source>
</evidence>
<feature type="transmembrane region" description="Helical" evidence="6">
    <location>
        <begin position="167"/>
        <end position="185"/>
    </location>
</feature>
<evidence type="ECO:0000256" key="1">
    <source>
        <dbReference type="ARBA" id="ARBA00004141"/>
    </source>
</evidence>
<reference evidence="7 8" key="1">
    <citation type="submission" date="2016-10" db="EMBL/GenBank/DDBJ databases">
        <authorList>
            <person name="de Groot N.N."/>
        </authorList>
    </citation>
    <scope>NUCLEOTIDE SEQUENCE [LARGE SCALE GENOMIC DNA]</scope>
    <source>
        <strain evidence="7 8">DSM 569</strain>
    </source>
</reference>
<dbReference type="RefSeq" id="WP_003869452.1">
    <property type="nucleotide sequence ID" value="NZ_FNBS01000130.1"/>
</dbReference>
<dbReference type="PANTHER" id="PTHR12608:SF1">
    <property type="entry name" value="TRANSMEMBRANE PROTEIN 165"/>
    <property type="match status" value="1"/>
</dbReference>
<feature type="transmembrane region" description="Helical" evidence="6">
    <location>
        <begin position="33"/>
        <end position="58"/>
    </location>
</feature>
<dbReference type="GO" id="GO:0016020">
    <property type="term" value="C:membrane"/>
    <property type="evidence" value="ECO:0007669"/>
    <property type="project" value="UniProtKB-SubCell"/>
</dbReference>
<keyword evidence="4 6" id="KW-1133">Transmembrane helix</keyword>